<dbReference type="Gene3D" id="3.40.309.10">
    <property type="entry name" value="Aldehyde Dehydrogenase, Chain A, domain 2"/>
    <property type="match status" value="1"/>
</dbReference>
<dbReference type="InterPro" id="IPR016162">
    <property type="entry name" value="Ald_DH_N"/>
</dbReference>
<evidence type="ECO:0000256" key="3">
    <source>
        <dbReference type="RuleBase" id="RU003345"/>
    </source>
</evidence>
<dbReference type="RefSeq" id="WP_379139357.1">
    <property type="nucleotide sequence ID" value="NZ_JBHUEN010000003.1"/>
</dbReference>
<dbReference type="CDD" id="cd07109">
    <property type="entry name" value="ALDH_AAS00426"/>
    <property type="match status" value="1"/>
</dbReference>
<comment type="similarity">
    <text evidence="3">Belongs to the aldehyde dehydrogenase family.</text>
</comment>
<organism evidence="5 6">
    <name type="scientific">Paracoccus pacificus</name>
    <dbReference type="NCBI Taxonomy" id="1463598"/>
    <lineage>
        <taxon>Bacteria</taxon>
        <taxon>Pseudomonadati</taxon>
        <taxon>Pseudomonadota</taxon>
        <taxon>Alphaproteobacteria</taxon>
        <taxon>Rhodobacterales</taxon>
        <taxon>Paracoccaceae</taxon>
        <taxon>Paracoccus</taxon>
    </lineage>
</organism>
<accession>A0ABW4R1X5</accession>
<feature type="domain" description="Aldehyde dehydrogenase" evidence="4">
    <location>
        <begin position="17"/>
        <end position="475"/>
    </location>
</feature>
<keyword evidence="1 3" id="KW-0560">Oxidoreductase</keyword>
<sequence>MKDLWFDPAQYLIGGHWIDARDRLAVDDPSSGATIAEIGRGTAADVDAAVAAAAAARNGEWGRLPAVDRGRILTRIGQLVRDRAEVLARLESMDVGKPLTQARADALALARYMEFYGGAADKIMGETIPYQDGYTVWTLREPHGVTGHIVPWNYPMQIIGRSVGAALAMGNACVLKPAEEASLTALAFGRIAAEAGLPAGALNIVTGLGEEAGAALAAHPGVHHLSFTGSVAVGQAIQSAAARNVVPVTLELGGKSPQLVFADADLDRALPFLVNAGIQNAGQTCSAASRILVQRIRHDEVLERMAAVYARLRVGPALDDLAVGPLISARQKQIVEGFLARGGDLEVAAKGQIVTHAPPGGHYLAPRLLARAAPDHPLAQEEIFGPVQVVIPFDDDDHAIAIANGTDYGLVAACWTENGSRALRMSRALRAGQVFLNNYGAAGGVELPFGGVGKSGHGREKGFEALYGFSVLKTVAAHHG</sequence>
<evidence type="ECO:0000313" key="6">
    <source>
        <dbReference type="Proteomes" id="UP001597213"/>
    </source>
</evidence>
<dbReference type="PROSITE" id="PS00687">
    <property type="entry name" value="ALDEHYDE_DEHYDR_GLU"/>
    <property type="match status" value="1"/>
</dbReference>
<protein>
    <submittedName>
        <fullName evidence="5">Aldehyde dehydrogenase family protein</fullName>
    </submittedName>
</protein>
<dbReference type="EMBL" id="JBHUEN010000003">
    <property type="protein sequence ID" value="MFD1880221.1"/>
    <property type="molecule type" value="Genomic_DNA"/>
</dbReference>
<reference evidence="6" key="1">
    <citation type="journal article" date="2019" name="Int. J. Syst. Evol. Microbiol.">
        <title>The Global Catalogue of Microorganisms (GCM) 10K type strain sequencing project: providing services to taxonomists for standard genome sequencing and annotation.</title>
        <authorList>
            <consortium name="The Broad Institute Genomics Platform"/>
            <consortium name="The Broad Institute Genome Sequencing Center for Infectious Disease"/>
            <person name="Wu L."/>
            <person name="Ma J."/>
        </authorList>
    </citation>
    <scope>NUCLEOTIDE SEQUENCE [LARGE SCALE GENOMIC DNA]</scope>
    <source>
        <strain evidence="6">CCUG 56029</strain>
    </source>
</reference>
<dbReference type="Pfam" id="PF00171">
    <property type="entry name" value="Aldedh"/>
    <property type="match status" value="1"/>
</dbReference>
<evidence type="ECO:0000259" key="4">
    <source>
        <dbReference type="Pfam" id="PF00171"/>
    </source>
</evidence>
<dbReference type="InterPro" id="IPR029510">
    <property type="entry name" value="Ald_DH_CS_GLU"/>
</dbReference>
<proteinExistence type="inferred from homology"/>
<dbReference type="Gene3D" id="3.40.605.10">
    <property type="entry name" value="Aldehyde Dehydrogenase, Chain A, domain 1"/>
    <property type="match status" value="1"/>
</dbReference>
<evidence type="ECO:0000256" key="1">
    <source>
        <dbReference type="ARBA" id="ARBA00023002"/>
    </source>
</evidence>
<evidence type="ECO:0000256" key="2">
    <source>
        <dbReference type="PROSITE-ProRule" id="PRU10007"/>
    </source>
</evidence>
<feature type="active site" evidence="2">
    <location>
        <position position="251"/>
    </location>
</feature>
<comment type="caution">
    <text evidence="5">The sequence shown here is derived from an EMBL/GenBank/DDBJ whole genome shotgun (WGS) entry which is preliminary data.</text>
</comment>
<keyword evidence="6" id="KW-1185">Reference proteome</keyword>
<gene>
    <name evidence="5" type="ORF">ACFSCT_00640</name>
</gene>
<dbReference type="InterPro" id="IPR016161">
    <property type="entry name" value="Ald_DH/histidinol_DH"/>
</dbReference>
<dbReference type="SUPFAM" id="SSF53720">
    <property type="entry name" value="ALDH-like"/>
    <property type="match status" value="1"/>
</dbReference>
<evidence type="ECO:0000313" key="5">
    <source>
        <dbReference type="EMBL" id="MFD1880221.1"/>
    </source>
</evidence>
<dbReference type="InterPro" id="IPR015590">
    <property type="entry name" value="Aldehyde_DH_dom"/>
</dbReference>
<name>A0ABW4R1X5_9RHOB</name>
<dbReference type="PANTHER" id="PTHR11699">
    <property type="entry name" value="ALDEHYDE DEHYDROGENASE-RELATED"/>
    <property type="match status" value="1"/>
</dbReference>
<dbReference type="Proteomes" id="UP001597213">
    <property type="component" value="Unassembled WGS sequence"/>
</dbReference>
<dbReference type="InterPro" id="IPR016163">
    <property type="entry name" value="Ald_DH_C"/>
</dbReference>